<evidence type="ECO:0000259" key="4">
    <source>
        <dbReference type="Pfam" id="PF20257"/>
    </source>
</evidence>
<dbReference type="EMBL" id="BQXS01011084">
    <property type="protein sequence ID" value="GKT35851.1"/>
    <property type="molecule type" value="Genomic_DNA"/>
</dbReference>
<sequence length="403" mass="44390">MPITISFCSDFGLEDYYVGQVKHVIRRISPSTSVIDLTHQVPRQNVILGSLFVANTLPYVGPNTIHLSIIDPSVGTERKGILATLPNPFKGVIIAPDNGFLQYVCHFAKIDINDVQIYFIRSTPTPFVIRPLLAEVGCTFDGRDLFGPAAGELARFMIEIGEEKLSAAEDRIYPDPIVDELSEMKKEEKLENESDILSPDPIVVTPSGSEMKKVESKSLGEITPGKIHKRGAFYLLHENDKASISLGSLVLDRAEESDLTKPDIDLTSKQLYYISRTIDSDVHYVHAFVLHVDHYGNCIISAPYSCFKKAAEADTTCTVEIGGELLSGDEYQGAKFSTAATITKGYACVEVGEWCITGNSYGLIELAINQGNALEELSEEYEPEIDASSLFMTSVFITWNEGE</sequence>
<dbReference type="InterPro" id="IPR046469">
    <property type="entry name" value="SAM_HAT_N"/>
</dbReference>
<dbReference type="SUPFAM" id="SSF102522">
    <property type="entry name" value="Bacterial fluorinating enzyme, N-terminal domain"/>
    <property type="match status" value="1"/>
</dbReference>
<evidence type="ECO:0000259" key="3">
    <source>
        <dbReference type="Pfam" id="PF01887"/>
    </source>
</evidence>
<dbReference type="InterPro" id="IPR023228">
    <property type="entry name" value="SAM_OH_AdoTrfase_N_sf"/>
</dbReference>
<comment type="caution">
    <text evidence="5">The sequence shown here is derived from an EMBL/GenBank/DDBJ whole genome shotgun (WGS) entry which is preliminary data.</text>
</comment>
<name>A0ABQ5KUY2_9EUKA</name>
<evidence type="ECO:0000256" key="2">
    <source>
        <dbReference type="ARBA" id="ARBA00024035"/>
    </source>
</evidence>
<dbReference type="Gene3D" id="3.40.50.10790">
    <property type="entry name" value="S-adenosyl-l-methionine hydroxide adenosyltransferase, N-terminal"/>
    <property type="match status" value="1"/>
</dbReference>
<gene>
    <name evidence="5" type="ORF">ADUPG1_008923</name>
</gene>
<organism evidence="5 6">
    <name type="scientific">Aduncisulcus paluster</name>
    <dbReference type="NCBI Taxonomy" id="2918883"/>
    <lineage>
        <taxon>Eukaryota</taxon>
        <taxon>Metamonada</taxon>
        <taxon>Carpediemonas-like organisms</taxon>
        <taxon>Aduncisulcus</taxon>
    </lineage>
</organism>
<feature type="domain" description="S-adenosyl-l-methionine hydroxide adenosyltransferase N-terminal" evidence="3">
    <location>
        <begin position="5"/>
        <end position="155"/>
    </location>
</feature>
<dbReference type="Gene3D" id="2.40.30.90">
    <property type="entry name" value="Bacterial fluorinating enzyme like"/>
    <property type="match status" value="1"/>
</dbReference>
<accession>A0ABQ5KUY2</accession>
<dbReference type="InterPro" id="IPR023227">
    <property type="entry name" value="SAM_OH_AdoTrfase_C_sf"/>
</dbReference>
<feature type="domain" description="S-adenosyl-l-methionine hydroxide adenosyltransferase C-terminal" evidence="4">
    <location>
        <begin position="289"/>
        <end position="383"/>
    </location>
</feature>
<evidence type="ECO:0000313" key="5">
    <source>
        <dbReference type="EMBL" id="GKT35851.1"/>
    </source>
</evidence>
<dbReference type="SUPFAM" id="SSF101852">
    <property type="entry name" value="Bacterial fluorinating enzyme, C-terminal domain"/>
    <property type="match status" value="1"/>
</dbReference>
<dbReference type="Proteomes" id="UP001057375">
    <property type="component" value="Unassembled WGS sequence"/>
</dbReference>
<dbReference type="InterPro" id="IPR002747">
    <property type="entry name" value="SAM_OH_AdoTrfase"/>
</dbReference>
<keyword evidence="1" id="KW-0949">S-adenosyl-L-methionine</keyword>
<dbReference type="InterPro" id="IPR046470">
    <property type="entry name" value="SAM_HAT_C"/>
</dbReference>
<comment type="similarity">
    <text evidence="2">Belongs to the SAM hydrolase / SAM-dependent halogenase family.</text>
</comment>
<protein>
    <submittedName>
        <fullName evidence="5">SAM-dependent chlorinase/fluorinase like protein</fullName>
    </submittedName>
</protein>
<keyword evidence="6" id="KW-1185">Reference proteome</keyword>
<dbReference type="Pfam" id="PF20257">
    <property type="entry name" value="SAM_HAT_C"/>
    <property type="match status" value="1"/>
</dbReference>
<reference evidence="5" key="1">
    <citation type="submission" date="2022-03" db="EMBL/GenBank/DDBJ databases">
        <title>Draft genome sequence of Aduncisulcus paluster, a free-living microaerophilic Fornicata.</title>
        <authorList>
            <person name="Yuyama I."/>
            <person name="Kume K."/>
            <person name="Tamura T."/>
            <person name="Inagaki Y."/>
            <person name="Hashimoto T."/>
        </authorList>
    </citation>
    <scope>NUCLEOTIDE SEQUENCE</scope>
    <source>
        <strain evidence="5">NY0171</strain>
    </source>
</reference>
<dbReference type="Pfam" id="PF01887">
    <property type="entry name" value="SAM_HAT_N"/>
    <property type="match status" value="1"/>
</dbReference>
<dbReference type="PANTHER" id="PTHR35092:SF1">
    <property type="entry name" value="CHLORINASE MJ1651"/>
    <property type="match status" value="1"/>
</dbReference>
<evidence type="ECO:0000256" key="1">
    <source>
        <dbReference type="ARBA" id="ARBA00022691"/>
    </source>
</evidence>
<evidence type="ECO:0000313" key="6">
    <source>
        <dbReference type="Proteomes" id="UP001057375"/>
    </source>
</evidence>
<proteinExistence type="inferred from homology"/>
<dbReference type="PANTHER" id="PTHR35092">
    <property type="entry name" value="CHLORINASE MJ1651"/>
    <property type="match status" value="1"/>
</dbReference>